<keyword evidence="1" id="KW-0732">Signal</keyword>
<comment type="caution">
    <text evidence="2">The sequence shown here is derived from an EMBL/GenBank/DDBJ whole genome shotgun (WGS) entry which is preliminary data.</text>
</comment>
<dbReference type="EMBL" id="JAADJT010000006">
    <property type="protein sequence ID" value="NGZ85610.1"/>
    <property type="molecule type" value="Genomic_DNA"/>
</dbReference>
<accession>A0ABX0FM51</accession>
<dbReference type="RefSeq" id="WP_166104558.1">
    <property type="nucleotide sequence ID" value="NZ_JAADJT010000006.1"/>
</dbReference>
<dbReference type="Proteomes" id="UP000666369">
    <property type="component" value="Unassembled WGS sequence"/>
</dbReference>
<gene>
    <name evidence="2" type="ORF">GW587_15265</name>
</gene>
<feature type="chain" id="PRO_5045853528" evidence="1">
    <location>
        <begin position="18"/>
        <end position="120"/>
    </location>
</feature>
<protein>
    <submittedName>
        <fullName evidence="2">Uncharacterized protein</fullName>
    </submittedName>
</protein>
<feature type="signal peptide" evidence="1">
    <location>
        <begin position="1"/>
        <end position="17"/>
    </location>
</feature>
<name>A0ABX0FM51_9BURK</name>
<reference evidence="2 3" key="1">
    <citation type="submission" date="2020-01" db="EMBL/GenBank/DDBJ databases">
        <authorList>
            <person name="Lee S.D."/>
        </authorList>
    </citation>
    <scope>NUCLEOTIDE SEQUENCE [LARGE SCALE GENOMIC DNA]</scope>
    <source>
        <strain evidence="2 3">SAP-35</strain>
    </source>
</reference>
<reference evidence="3" key="2">
    <citation type="submission" date="2023-07" db="EMBL/GenBank/DDBJ databases">
        <title>Duganella aceri sp. nov., isolated from tree sap.</title>
        <authorList>
            <person name="Kim I.S."/>
        </authorList>
    </citation>
    <scope>NUCLEOTIDE SEQUENCE [LARGE SCALE GENOMIC DNA]</scope>
    <source>
        <strain evidence="3">SAP-35</strain>
    </source>
</reference>
<keyword evidence="3" id="KW-1185">Reference proteome</keyword>
<evidence type="ECO:0000313" key="2">
    <source>
        <dbReference type="EMBL" id="NGZ85610.1"/>
    </source>
</evidence>
<evidence type="ECO:0000313" key="3">
    <source>
        <dbReference type="Proteomes" id="UP000666369"/>
    </source>
</evidence>
<proteinExistence type="predicted"/>
<organism evidence="2 3">
    <name type="scientific">Duganella aceris</name>
    <dbReference type="NCBI Taxonomy" id="2703883"/>
    <lineage>
        <taxon>Bacteria</taxon>
        <taxon>Pseudomonadati</taxon>
        <taxon>Pseudomonadota</taxon>
        <taxon>Betaproteobacteria</taxon>
        <taxon>Burkholderiales</taxon>
        <taxon>Oxalobacteraceae</taxon>
        <taxon>Telluria group</taxon>
        <taxon>Duganella</taxon>
    </lineage>
</organism>
<sequence>MRALLLIMSVLSVAAFAGEAKKDAFLDAPLDAGALQGRVDPAVSKAIAEVLAAEAQPLPTYTTSVAFSAPRSDTMTAAFIEAKVPDCLHSEGLKRQPTFFLTGYLALPFIPIAKLRGKCI</sequence>
<evidence type="ECO:0000256" key="1">
    <source>
        <dbReference type="SAM" id="SignalP"/>
    </source>
</evidence>